<sequence length="276" mass="30899">MSRLTTEQLSIGYEKREIVRDLHLNIPDGKITTIIGPNGCGKSTILKTIARILQASKGAVYLDGKSIHKQSTKEIAKKMAVLPQSPEAPSGLTVEELVAYGRYPHQKGFGQLTDYDKELIRWALEQTNMEEFADRSIEALSGGQRQRVWIAMALAQETDILLLDEPTTYLDLAHQLEVLQVLERLNQEQNRTIVMVIHDLNHAARFADYMVSIRSGEIVKEGTPEEVMNTKVLKDVFQIDASIVADPRTGKPVCLTYDLLQKEATLKQADKIPAFA</sequence>
<dbReference type="GO" id="GO:0006826">
    <property type="term" value="P:iron ion transport"/>
    <property type="evidence" value="ECO:0007669"/>
    <property type="project" value="UniProtKB-KW"/>
</dbReference>
<feature type="domain" description="ABC transporter" evidence="10">
    <location>
        <begin position="4"/>
        <end position="240"/>
    </location>
</feature>
<dbReference type="SUPFAM" id="SSF52540">
    <property type="entry name" value="P-loop containing nucleoside triphosphate hydrolases"/>
    <property type="match status" value="1"/>
</dbReference>
<dbReference type="OrthoDB" id="9787851at2"/>
<dbReference type="GO" id="GO:0005886">
    <property type="term" value="C:plasma membrane"/>
    <property type="evidence" value="ECO:0007669"/>
    <property type="project" value="UniProtKB-SubCell"/>
</dbReference>
<evidence type="ECO:0000256" key="2">
    <source>
        <dbReference type="ARBA" id="ARBA00022448"/>
    </source>
</evidence>
<dbReference type="HOGENOM" id="CLU_000604_1_11_9"/>
<dbReference type="InterPro" id="IPR017871">
    <property type="entry name" value="ABC_transporter-like_CS"/>
</dbReference>
<dbReference type="STRING" id="1246626.BleG1_1036"/>
<proteinExistence type="predicted"/>
<evidence type="ECO:0000313" key="11">
    <source>
        <dbReference type="EMBL" id="AIC93639.1"/>
    </source>
</evidence>
<dbReference type="PANTHER" id="PTHR42771:SF4">
    <property type="entry name" value="IRON(3+)-HYDROXAMATE IMPORT ATP-BINDING PROTEIN FHUC"/>
    <property type="match status" value="1"/>
</dbReference>
<dbReference type="InterPro" id="IPR051535">
    <property type="entry name" value="Siderophore_ABC-ATPase"/>
</dbReference>
<dbReference type="PANTHER" id="PTHR42771">
    <property type="entry name" value="IRON(3+)-HYDROXAMATE IMPORT ATP-BINDING PROTEIN FHUC"/>
    <property type="match status" value="1"/>
</dbReference>
<dbReference type="GO" id="GO:0005524">
    <property type="term" value="F:ATP binding"/>
    <property type="evidence" value="ECO:0007669"/>
    <property type="project" value="UniProtKB-KW"/>
</dbReference>
<keyword evidence="12" id="KW-1185">Reference proteome</keyword>
<evidence type="ECO:0000313" key="12">
    <source>
        <dbReference type="Proteomes" id="UP000027142"/>
    </source>
</evidence>
<evidence type="ECO:0000256" key="6">
    <source>
        <dbReference type="ARBA" id="ARBA00022840"/>
    </source>
</evidence>
<keyword evidence="5" id="KW-0547">Nucleotide-binding</keyword>
<reference evidence="11 12" key="1">
    <citation type="journal article" date="2014" name="Gene">
        <title>A comparative genomic analysis of the alkalitolerant soil bacterium Bacillus lehensis G1.</title>
        <authorList>
            <person name="Noor Y.M."/>
            <person name="Samsulrizal N.H."/>
            <person name="Jema'on N.A."/>
            <person name="Low K.O."/>
            <person name="Ramli A.N."/>
            <person name="Alias N.I."/>
            <person name="Damis S.I."/>
            <person name="Fuzi S.F."/>
            <person name="Isa M.N."/>
            <person name="Murad A.M."/>
            <person name="Raih M.F."/>
            <person name="Bakar F.D."/>
            <person name="Najimudin N."/>
            <person name="Mahadi N.M."/>
            <person name="Illias R.M."/>
        </authorList>
    </citation>
    <scope>NUCLEOTIDE SEQUENCE [LARGE SCALE GENOMIC DNA]</scope>
    <source>
        <strain evidence="11 12">G1</strain>
    </source>
</reference>
<dbReference type="GO" id="GO:0016887">
    <property type="term" value="F:ATP hydrolysis activity"/>
    <property type="evidence" value="ECO:0007669"/>
    <property type="project" value="InterPro"/>
</dbReference>
<dbReference type="CDD" id="cd03214">
    <property type="entry name" value="ABC_Iron-Siderophores_B12_Hemin"/>
    <property type="match status" value="1"/>
</dbReference>
<dbReference type="Gene3D" id="3.40.50.300">
    <property type="entry name" value="P-loop containing nucleotide triphosphate hydrolases"/>
    <property type="match status" value="1"/>
</dbReference>
<name>A0A060M0P0_9BACI</name>
<evidence type="ECO:0000256" key="3">
    <source>
        <dbReference type="ARBA" id="ARBA00022475"/>
    </source>
</evidence>
<evidence type="ECO:0000256" key="7">
    <source>
        <dbReference type="ARBA" id="ARBA00023004"/>
    </source>
</evidence>
<keyword evidence="7" id="KW-0408">Iron</keyword>
<dbReference type="Proteomes" id="UP000027142">
    <property type="component" value="Chromosome"/>
</dbReference>
<dbReference type="FunFam" id="3.40.50.300:FF:000134">
    <property type="entry name" value="Iron-enterobactin ABC transporter ATP-binding protein"/>
    <property type="match status" value="1"/>
</dbReference>
<dbReference type="PROSITE" id="PS50893">
    <property type="entry name" value="ABC_TRANSPORTER_2"/>
    <property type="match status" value="1"/>
</dbReference>
<dbReference type="RefSeq" id="WP_038477960.1">
    <property type="nucleotide sequence ID" value="NZ_CP003923.1"/>
</dbReference>
<dbReference type="InterPro" id="IPR003439">
    <property type="entry name" value="ABC_transporter-like_ATP-bd"/>
</dbReference>
<keyword evidence="6 11" id="KW-0067">ATP-binding</keyword>
<dbReference type="PATRIC" id="fig|1246626.3.peg.1041"/>
<evidence type="ECO:0000256" key="5">
    <source>
        <dbReference type="ARBA" id="ARBA00022741"/>
    </source>
</evidence>
<keyword evidence="9" id="KW-0472">Membrane</keyword>
<dbReference type="EMBL" id="CP003923">
    <property type="protein sequence ID" value="AIC93639.1"/>
    <property type="molecule type" value="Genomic_DNA"/>
</dbReference>
<evidence type="ECO:0000256" key="1">
    <source>
        <dbReference type="ARBA" id="ARBA00004202"/>
    </source>
</evidence>
<comment type="subcellular location">
    <subcellularLocation>
        <location evidence="1">Cell membrane</location>
        <topology evidence="1">Peripheral membrane protein</topology>
    </subcellularLocation>
</comment>
<dbReference type="AlphaFoldDB" id="A0A060M0P0"/>
<keyword evidence="3" id="KW-1003">Cell membrane</keyword>
<protein>
    <submittedName>
        <fullName evidence="11">Ferrichrome transport ATP-binding protein</fullName>
    </submittedName>
</protein>
<evidence type="ECO:0000256" key="8">
    <source>
        <dbReference type="ARBA" id="ARBA00023065"/>
    </source>
</evidence>
<dbReference type="KEGG" id="ble:BleG1_1036"/>
<keyword evidence="8" id="KW-0406">Ion transport</keyword>
<evidence type="ECO:0000256" key="9">
    <source>
        <dbReference type="ARBA" id="ARBA00023136"/>
    </source>
</evidence>
<keyword evidence="2" id="KW-0813">Transport</keyword>
<dbReference type="Pfam" id="PF00005">
    <property type="entry name" value="ABC_tran"/>
    <property type="match status" value="1"/>
</dbReference>
<dbReference type="eggNOG" id="COG1120">
    <property type="taxonomic scope" value="Bacteria"/>
</dbReference>
<organism evidence="11 12">
    <name type="scientific">Shouchella lehensis G1</name>
    <dbReference type="NCBI Taxonomy" id="1246626"/>
    <lineage>
        <taxon>Bacteria</taxon>
        <taxon>Bacillati</taxon>
        <taxon>Bacillota</taxon>
        <taxon>Bacilli</taxon>
        <taxon>Bacillales</taxon>
        <taxon>Bacillaceae</taxon>
        <taxon>Shouchella</taxon>
    </lineage>
</organism>
<dbReference type="PROSITE" id="PS00211">
    <property type="entry name" value="ABC_TRANSPORTER_1"/>
    <property type="match status" value="1"/>
</dbReference>
<evidence type="ECO:0000256" key="4">
    <source>
        <dbReference type="ARBA" id="ARBA00022496"/>
    </source>
</evidence>
<dbReference type="InterPro" id="IPR027417">
    <property type="entry name" value="P-loop_NTPase"/>
</dbReference>
<keyword evidence="4" id="KW-0410">Iron transport</keyword>
<evidence type="ECO:0000259" key="10">
    <source>
        <dbReference type="PROSITE" id="PS50893"/>
    </source>
</evidence>
<accession>A0A060M0P0</accession>
<gene>
    <name evidence="11" type="ORF">BleG1_1036</name>
</gene>
<dbReference type="InterPro" id="IPR003593">
    <property type="entry name" value="AAA+_ATPase"/>
</dbReference>
<dbReference type="SMART" id="SM00382">
    <property type="entry name" value="AAA"/>
    <property type="match status" value="1"/>
</dbReference>